<proteinExistence type="inferred from homology"/>
<keyword evidence="5" id="KW-1185">Reference proteome</keyword>
<evidence type="ECO:0000256" key="1">
    <source>
        <dbReference type="ARBA" id="ARBA00007592"/>
    </source>
</evidence>
<gene>
    <name evidence="4" type="ORF">D7294_19270</name>
</gene>
<dbReference type="CDD" id="cd00408">
    <property type="entry name" value="DHDPS-like"/>
    <property type="match status" value="1"/>
</dbReference>
<dbReference type="InterPro" id="IPR002220">
    <property type="entry name" value="DapA-like"/>
</dbReference>
<dbReference type="AlphaFoldDB" id="A0A3A9YVY2"/>
<accession>A0A3A9YVY2</accession>
<dbReference type="PANTHER" id="PTHR12128">
    <property type="entry name" value="DIHYDRODIPICOLINATE SYNTHASE"/>
    <property type="match status" value="1"/>
</dbReference>
<comment type="similarity">
    <text evidence="1">Belongs to the DapA family.</text>
</comment>
<organism evidence="4 5">
    <name type="scientific">Streptomyces hoynatensis</name>
    <dbReference type="NCBI Taxonomy" id="1141874"/>
    <lineage>
        <taxon>Bacteria</taxon>
        <taxon>Bacillati</taxon>
        <taxon>Actinomycetota</taxon>
        <taxon>Actinomycetes</taxon>
        <taxon>Kitasatosporales</taxon>
        <taxon>Streptomycetaceae</taxon>
        <taxon>Streptomyces</taxon>
    </lineage>
</organism>
<feature type="compositionally biased region" description="Basic and acidic residues" evidence="3">
    <location>
        <begin position="339"/>
        <end position="349"/>
    </location>
</feature>
<comment type="caution">
    <text evidence="4">The sequence shown here is derived from an EMBL/GenBank/DDBJ whole genome shotgun (WGS) entry which is preliminary data.</text>
</comment>
<dbReference type="EMBL" id="RBAL01000011">
    <property type="protein sequence ID" value="RKN40060.1"/>
    <property type="molecule type" value="Genomic_DNA"/>
</dbReference>
<dbReference type="SMART" id="SM01130">
    <property type="entry name" value="DHDPS"/>
    <property type="match status" value="1"/>
</dbReference>
<dbReference type="Gene3D" id="3.20.20.70">
    <property type="entry name" value="Aldolase class I"/>
    <property type="match status" value="1"/>
</dbReference>
<reference evidence="4 5" key="1">
    <citation type="journal article" date="2014" name="Int. J. Syst. Evol. Microbiol.">
        <title>Streptomyces hoynatensis sp. nov., isolated from deep marine sediment.</title>
        <authorList>
            <person name="Veyisoglu A."/>
            <person name="Sahin N."/>
        </authorList>
    </citation>
    <scope>NUCLEOTIDE SEQUENCE [LARGE SCALE GENOMIC DNA]</scope>
    <source>
        <strain evidence="4 5">KCTC 29097</strain>
    </source>
</reference>
<evidence type="ECO:0000256" key="2">
    <source>
        <dbReference type="ARBA" id="ARBA00023239"/>
    </source>
</evidence>
<dbReference type="Proteomes" id="UP000272474">
    <property type="component" value="Unassembled WGS sequence"/>
</dbReference>
<sequence length="369" mass="37477">MSPQFLGVIVSGSRAQLDLLSHISGPLSGIRVTVAWRRGVRLEPLPCHFGEIFVLRAVVLCRVVFHPLVNDSAFVLEPAADRLVDRGLKMLSHDRDVADEIASVLIDIGAKPCRALPVRLETCSATDHAHPGPDELPRYYAAVCAAAGPAEVLAYVFPERTGVAVPPAGVAALAAETGIAGVKLSGEPAGRVAAYVGACPEDFAVFSGDDADLAGVLSAGGAGVVSGCSGAFPEAFGALAAALARDPAGEGSRALAARREAAAVVAAVGPGIGHLKYALRVRGLATDAARMAVRPPDAAARTRADRLAAAYGPLGPGHAGRPPGPAAAPAAGPRSQARGPERKPGREADSAPGTVPGNAPGKEEERCAR</sequence>
<evidence type="ECO:0000256" key="3">
    <source>
        <dbReference type="SAM" id="MobiDB-lite"/>
    </source>
</evidence>
<evidence type="ECO:0000313" key="5">
    <source>
        <dbReference type="Proteomes" id="UP000272474"/>
    </source>
</evidence>
<dbReference type="InterPro" id="IPR013785">
    <property type="entry name" value="Aldolase_TIM"/>
</dbReference>
<protein>
    <submittedName>
        <fullName evidence="4">Dihydrodipicolinate synthase family protein</fullName>
    </submittedName>
</protein>
<evidence type="ECO:0000313" key="4">
    <source>
        <dbReference type="EMBL" id="RKN40060.1"/>
    </source>
</evidence>
<name>A0A3A9YVY2_9ACTN</name>
<dbReference type="SUPFAM" id="SSF51569">
    <property type="entry name" value="Aldolase"/>
    <property type="match status" value="1"/>
</dbReference>
<dbReference type="Pfam" id="PF00701">
    <property type="entry name" value="DHDPS"/>
    <property type="match status" value="1"/>
</dbReference>
<dbReference type="GO" id="GO:0008840">
    <property type="term" value="F:4-hydroxy-tetrahydrodipicolinate synthase activity"/>
    <property type="evidence" value="ECO:0007669"/>
    <property type="project" value="TreeGrafter"/>
</dbReference>
<feature type="region of interest" description="Disordered" evidence="3">
    <location>
        <begin position="310"/>
        <end position="369"/>
    </location>
</feature>
<keyword evidence="2" id="KW-0456">Lyase</keyword>
<dbReference type="PANTHER" id="PTHR12128:SF66">
    <property type="entry name" value="4-HYDROXY-2-OXOGLUTARATE ALDOLASE, MITOCHONDRIAL"/>
    <property type="match status" value="1"/>
</dbReference>
<feature type="compositionally biased region" description="Low complexity" evidence="3">
    <location>
        <begin position="327"/>
        <end position="338"/>
    </location>
</feature>